<feature type="signal peptide" evidence="1">
    <location>
        <begin position="1"/>
        <end position="29"/>
    </location>
</feature>
<accession>A0A1G9S5T7</accession>
<keyword evidence="1" id="KW-0732">Signal</keyword>
<gene>
    <name evidence="2" type="ORF">SAMN05661010_03888</name>
</gene>
<dbReference type="AlphaFoldDB" id="A0A1G9S5T7"/>
<feature type="chain" id="PRO_5011764625" evidence="1">
    <location>
        <begin position="30"/>
        <end position="304"/>
    </location>
</feature>
<evidence type="ECO:0000313" key="3">
    <source>
        <dbReference type="Proteomes" id="UP000198654"/>
    </source>
</evidence>
<dbReference type="Pfam" id="PF07148">
    <property type="entry name" value="MalM"/>
    <property type="match status" value="1"/>
</dbReference>
<name>A0A1G9S5T7_9GAMM</name>
<keyword evidence="3" id="KW-1185">Reference proteome</keyword>
<dbReference type="RefSeq" id="WP_175488861.1">
    <property type="nucleotide sequence ID" value="NZ_FNGI01000018.1"/>
</dbReference>
<organism evidence="2 3">
    <name type="scientific">Modicisalibacter muralis</name>
    <dbReference type="NCBI Taxonomy" id="119000"/>
    <lineage>
        <taxon>Bacteria</taxon>
        <taxon>Pseudomonadati</taxon>
        <taxon>Pseudomonadota</taxon>
        <taxon>Gammaproteobacteria</taxon>
        <taxon>Oceanospirillales</taxon>
        <taxon>Halomonadaceae</taxon>
        <taxon>Modicisalibacter</taxon>
    </lineage>
</organism>
<protein>
    <submittedName>
        <fullName evidence="2">Maltose operon protein</fullName>
    </submittedName>
</protein>
<dbReference type="Proteomes" id="UP000198654">
    <property type="component" value="Unassembled WGS sequence"/>
</dbReference>
<dbReference type="GO" id="GO:0008643">
    <property type="term" value="P:carbohydrate transport"/>
    <property type="evidence" value="ECO:0007669"/>
    <property type="project" value="InterPro"/>
</dbReference>
<dbReference type="InterPro" id="IPR010794">
    <property type="entry name" value="MalM"/>
</dbReference>
<evidence type="ECO:0000313" key="2">
    <source>
        <dbReference type="EMBL" id="SDM30125.1"/>
    </source>
</evidence>
<dbReference type="STRING" id="119000.SAMN05661010_03888"/>
<reference evidence="2 3" key="1">
    <citation type="submission" date="2016-10" db="EMBL/GenBank/DDBJ databases">
        <authorList>
            <person name="de Groot N.N."/>
        </authorList>
    </citation>
    <scope>NUCLEOTIDE SEQUENCE [LARGE SCALE GENOMIC DNA]</scope>
    <source>
        <strain evidence="2 3">DSM 14789</strain>
    </source>
</reference>
<evidence type="ECO:0000256" key="1">
    <source>
        <dbReference type="SAM" id="SignalP"/>
    </source>
</evidence>
<sequence>MQARHIVAAMLSAALLAGCALPSGQGSYALPPSDAWLNQAEDCCNSLAALPTTALAPRQDLLLAFGSGTPVHVFATGKSPFHALTLPRQAGPLKLSWTSEVQRAADGTLMLFAPSVLLLDAQGNVQRRFDWRDFSYQPARGLNPDRLTLSFGVTPGDMADRVVVMTSAQALDTGTELLHPARAHARARNLVEPDVQNPVAAHRASGRMALEVRPLGEVDGLLAPLIGSASVPLVAPREATPTTALPVAAPMPVEDPLGDLDYRRLMRAALKAQDIALAMQLAERAERAGDKGAREWLAERLRVE</sequence>
<dbReference type="GO" id="GO:0042597">
    <property type="term" value="C:periplasmic space"/>
    <property type="evidence" value="ECO:0007669"/>
    <property type="project" value="InterPro"/>
</dbReference>
<dbReference type="EMBL" id="FNGI01000018">
    <property type="protein sequence ID" value="SDM30125.1"/>
    <property type="molecule type" value="Genomic_DNA"/>
</dbReference>
<dbReference type="PROSITE" id="PS51257">
    <property type="entry name" value="PROKAR_LIPOPROTEIN"/>
    <property type="match status" value="1"/>
</dbReference>
<proteinExistence type="predicted"/>